<dbReference type="Gene3D" id="1.20.1050.10">
    <property type="match status" value="1"/>
</dbReference>
<dbReference type="GO" id="GO:0016034">
    <property type="term" value="F:maleylacetoacetate isomerase activity"/>
    <property type="evidence" value="ECO:0007669"/>
    <property type="project" value="TreeGrafter"/>
</dbReference>
<feature type="domain" description="GST N-terminal" evidence="1">
    <location>
        <begin position="1"/>
        <end position="62"/>
    </location>
</feature>
<evidence type="ECO:0000313" key="4">
    <source>
        <dbReference type="Proteomes" id="UP000694523"/>
    </source>
</evidence>
<reference evidence="3" key="1">
    <citation type="submission" date="2025-08" db="UniProtKB">
        <authorList>
            <consortium name="Ensembl"/>
        </authorList>
    </citation>
    <scope>IDENTIFICATION</scope>
</reference>
<dbReference type="PANTHER" id="PTHR42673">
    <property type="entry name" value="MALEYLACETOACETATE ISOMERASE"/>
    <property type="match status" value="1"/>
</dbReference>
<dbReference type="Pfam" id="PF02798">
    <property type="entry name" value="GST_N"/>
    <property type="match status" value="1"/>
</dbReference>
<dbReference type="SFLD" id="SFLDG00358">
    <property type="entry name" value="Main_(cytGST)"/>
    <property type="match status" value="1"/>
</dbReference>
<dbReference type="GO" id="GO:0004364">
    <property type="term" value="F:glutathione transferase activity"/>
    <property type="evidence" value="ECO:0007669"/>
    <property type="project" value="TreeGrafter"/>
</dbReference>
<dbReference type="InterPro" id="IPR036249">
    <property type="entry name" value="Thioredoxin-like_sf"/>
</dbReference>
<protein>
    <recommendedName>
        <fullName evidence="5">Glutathione transferase</fullName>
    </recommendedName>
</protein>
<dbReference type="Gene3D" id="3.40.30.10">
    <property type="entry name" value="Glutaredoxin"/>
    <property type="match status" value="1"/>
</dbReference>
<reference evidence="3" key="2">
    <citation type="submission" date="2025-09" db="UniProtKB">
        <authorList>
            <consortium name="Ensembl"/>
        </authorList>
    </citation>
    <scope>IDENTIFICATION</scope>
</reference>
<dbReference type="PROSITE" id="PS50404">
    <property type="entry name" value="GST_NTER"/>
    <property type="match status" value="1"/>
</dbReference>
<accession>A0A8C6TIZ5</accession>
<dbReference type="GO" id="GO:0006559">
    <property type="term" value="P:L-phenylalanine catabolic process"/>
    <property type="evidence" value="ECO:0007669"/>
    <property type="project" value="TreeGrafter"/>
</dbReference>
<dbReference type="InterPro" id="IPR010987">
    <property type="entry name" value="Glutathione-S-Trfase_C-like"/>
</dbReference>
<dbReference type="PANTHER" id="PTHR42673:SF4">
    <property type="entry name" value="MALEYLACETOACETATE ISOMERASE"/>
    <property type="match status" value="1"/>
</dbReference>
<dbReference type="InterPro" id="IPR036282">
    <property type="entry name" value="Glutathione-S-Trfase_C_sf"/>
</dbReference>
<dbReference type="InterPro" id="IPR004046">
    <property type="entry name" value="GST_C"/>
</dbReference>
<dbReference type="InterPro" id="IPR040079">
    <property type="entry name" value="Glutathione_S-Trfase"/>
</dbReference>
<keyword evidence="4" id="KW-1185">Reference proteome</keyword>
<dbReference type="GO" id="GO:0006749">
    <property type="term" value="P:glutathione metabolic process"/>
    <property type="evidence" value="ECO:0007669"/>
    <property type="project" value="TreeGrafter"/>
</dbReference>
<name>A0A8C6TIZ5_9GOBI</name>
<evidence type="ECO:0000259" key="1">
    <source>
        <dbReference type="PROSITE" id="PS50404"/>
    </source>
</evidence>
<sequence length="211" mass="24122">MAKDMTLFWGSGSPPAGGSSLLWRRKGNKRPTKVPAFQHGNLIINESIGICEYLEDRFKDIGTKLVPEDCAEKAMMFQRMHEGNSLMMKFGDFAFYNWKVPEPERHDSALKRNQEALTAEMQLWEDYLKKSNGQYLTGKNFTLADVVNFPVIAMIFRMGLCEEKYPTLAKYYNDLKDRPALKIPGLQTGRTHRAKQFSTLCNIAALSTFLH</sequence>
<dbReference type="Ensembl" id="ENSNMLT00000023361.1">
    <property type="protein sequence ID" value="ENSNMLP00000020829.1"/>
    <property type="gene ID" value="ENSNMLG00000013568.1"/>
</dbReference>
<dbReference type="SFLD" id="SFLDS00019">
    <property type="entry name" value="Glutathione_Transferase_(cytos"/>
    <property type="match status" value="1"/>
</dbReference>
<dbReference type="InterPro" id="IPR004045">
    <property type="entry name" value="Glutathione_S-Trfase_N"/>
</dbReference>
<evidence type="ECO:0000313" key="3">
    <source>
        <dbReference type="Ensembl" id="ENSNMLP00000020829.1"/>
    </source>
</evidence>
<dbReference type="Proteomes" id="UP000694523">
    <property type="component" value="Unplaced"/>
</dbReference>
<dbReference type="SUPFAM" id="SSF52833">
    <property type="entry name" value="Thioredoxin-like"/>
    <property type="match status" value="1"/>
</dbReference>
<proteinExistence type="predicted"/>
<organism evidence="3 4">
    <name type="scientific">Neogobius melanostomus</name>
    <name type="common">round goby</name>
    <dbReference type="NCBI Taxonomy" id="47308"/>
    <lineage>
        <taxon>Eukaryota</taxon>
        <taxon>Metazoa</taxon>
        <taxon>Chordata</taxon>
        <taxon>Craniata</taxon>
        <taxon>Vertebrata</taxon>
        <taxon>Euteleostomi</taxon>
        <taxon>Actinopterygii</taxon>
        <taxon>Neopterygii</taxon>
        <taxon>Teleostei</taxon>
        <taxon>Neoteleostei</taxon>
        <taxon>Acanthomorphata</taxon>
        <taxon>Gobiaria</taxon>
        <taxon>Gobiiformes</taxon>
        <taxon>Gobioidei</taxon>
        <taxon>Gobiidae</taxon>
        <taxon>Benthophilinae</taxon>
        <taxon>Neogobiini</taxon>
        <taxon>Neogobius</taxon>
    </lineage>
</organism>
<evidence type="ECO:0000259" key="2">
    <source>
        <dbReference type="PROSITE" id="PS50405"/>
    </source>
</evidence>
<dbReference type="CDD" id="cd00299">
    <property type="entry name" value="GST_C_family"/>
    <property type="match status" value="1"/>
</dbReference>
<dbReference type="GO" id="GO:0005739">
    <property type="term" value="C:mitochondrion"/>
    <property type="evidence" value="ECO:0007669"/>
    <property type="project" value="TreeGrafter"/>
</dbReference>
<dbReference type="SUPFAM" id="SSF47616">
    <property type="entry name" value="GST C-terminal domain-like"/>
    <property type="match status" value="1"/>
</dbReference>
<dbReference type="AlphaFoldDB" id="A0A8C6TIZ5"/>
<feature type="domain" description="GST C-terminal" evidence="2">
    <location>
        <begin position="69"/>
        <end position="197"/>
    </location>
</feature>
<dbReference type="PROSITE" id="PS50405">
    <property type="entry name" value="GST_CTER"/>
    <property type="match status" value="1"/>
</dbReference>
<evidence type="ECO:0008006" key="5">
    <source>
        <dbReference type="Google" id="ProtNLM"/>
    </source>
</evidence>
<dbReference type="Pfam" id="PF14497">
    <property type="entry name" value="GST_C_3"/>
    <property type="match status" value="1"/>
</dbReference>